<dbReference type="Proteomes" id="UP000827862">
    <property type="component" value="Segment"/>
</dbReference>
<name>A0AA94WVY2_9CAUD</name>
<dbReference type="KEGG" id="vg:77954569"/>
<evidence type="ECO:0000256" key="1">
    <source>
        <dbReference type="SAM" id="Phobius"/>
    </source>
</evidence>
<gene>
    <name evidence="2" type="primary">61</name>
    <name evidence="2" type="ORF">SEA_KEALII_61</name>
</gene>
<keyword evidence="3" id="KW-1185">Reference proteome</keyword>
<dbReference type="RefSeq" id="YP_010678178.1">
    <property type="nucleotide sequence ID" value="NC_071031.1"/>
</dbReference>
<organism evidence="2 3">
    <name type="scientific">Arthrobacter phage KeAlii</name>
    <dbReference type="NCBI Taxonomy" id="2885973"/>
    <lineage>
        <taxon>Viruses</taxon>
        <taxon>Duplodnaviria</taxon>
        <taxon>Heunggongvirae</taxon>
        <taxon>Uroviricota</taxon>
        <taxon>Caudoviricetes</taxon>
        <taxon>Casidaviridae</taxon>
        <taxon>Manhattanvirus</taxon>
        <taxon>Manhattanvirus kealii</taxon>
    </lineage>
</organism>
<dbReference type="GeneID" id="77954569"/>
<keyword evidence="1" id="KW-0812">Transmembrane</keyword>
<proteinExistence type="predicted"/>
<feature type="transmembrane region" description="Helical" evidence="1">
    <location>
        <begin position="12"/>
        <end position="40"/>
    </location>
</feature>
<reference evidence="2" key="1">
    <citation type="submission" date="2024-06" db="EMBL/GenBank/DDBJ databases">
        <authorList>
            <person name="Valenzuela N."/>
            <person name="Pablo J."/>
            <person name="Strother B."/>
            <person name="Cravalho Y."/>
            <person name="Barto Z."/>
            <person name="Kane C."/>
            <person name="Chong R.A."/>
            <person name="Kawasaki K."/>
            <person name="Cruz S."/>
            <person name="Porter M.L."/>
            <person name="Pearce R."/>
            <person name="Hohenstein G."/>
            <person name="Li K."/>
            <person name="Kaniho J."/>
            <person name="Sadones M."/>
            <person name="Hamlin F."/>
            <person name="Daniels M."/>
            <person name="McKee K."/>
            <person name="Furlong K.P."/>
            <person name="Rudner A.D."/>
            <person name="Beyer A.R."/>
            <person name="Edgington N.P."/>
            <person name="Freise A.C."/>
            <person name="Garcia Costas A.M."/>
            <person name="Gibb B.P."/>
            <person name="Klyczek K.K."/>
            <person name="Swerdlow S.J."/>
            <person name="Garlena R.A."/>
            <person name="Russell D.A."/>
            <person name="Jacobs-Sera D."/>
            <person name="Hatfull G.F."/>
        </authorList>
    </citation>
    <scope>NUCLEOTIDE SEQUENCE</scope>
</reference>
<protein>
    <submittedName>
        <fullName evidence="2">Membrane protein</fullName>
    </submittedName>
</protein>
<keyword evidence="1" id="KW-0472">Membrane</keyword>
<evidence type="ECO:0000313" key="2">
    <source>
        <dbReference type="EMBL" id="UDL14667.1"/>
    </source>
</evidence>
<sequence length="56" mass="6294">MPLSFMDVLTLHAYQLLASLLFVVAVGAVLFAIAYVFALVEIRQERKAAKNRKEVQ</sequence>
<evidence type="ECO:0000313" key="3">
    <source>
        <dbReference type="Proteomes" id="UP000827862"/>
    </source>
</evidence>
<accession>A0AA94WVY2</accession>
<dbReference type="EMBL" id="OK040777">
    <property type="protein sequence ID" value="UDL14667.1"/>
    <property type="molecule type" value="Genomic_DNA"/>
</dbReference>
<keyword evidence="1" id="KW-1133">Transmembrane helix</keyword>